<sequence length="356" mass="38752">MIALVKNEFTKLFSRKSSWIMQIVLFVAVLALALLMFFVSKIDTSGIEGGDASNAGITAYYDDKGAPVSEEEYWNSADKDGNPTYKSETLSLTDSVAYLKTQEQAAPTKEAKETIQKQIDFYQAYVDADEKPASNSAGISSADFFASLGSSGAVATMLVVVVVASIIVATEFSGGTIKLLLTRPYSRSQILFSKYVMCIVYSIISSITLLVASFIFSFILPKQSIFMPLSPSTGAMTAFEHAWMLLGTNFLLMIVYATIAFFFSSVVRSQALAVGVGVGVLFSGGIIRQLLPLAIEKYDWMKWIIFNLLSLNDTVGGSKIAGGLADWQIIAGLGVYTAIILFFTFFLFKKRDVALS</sequence>
<accession>A0A6L2G806</accession>
<keyword evidence="1" id="KW-0472">Membrane</keyword>
<evidence type="ECO:0000313" key="2">
    <source>
        <dbReference type="EMBL" id="EDP8513791.1"/>
    </source>
</evidence>
<feature type="transmembrane region" description="Helical" evidence="1">
    <location>
        <begin position="20"/>
        <end position="39"/>
    </location>
</feature>
<dbReference type="PANTHER" id="PTHR37305:SF1">
    <property type="entry name" value="MEMBRANE PROTEIN"/>
    <property type="match status" value="1"/>
</dbReference>
<dbReference type="EMBL" id="AANPAU010000003">
    <property type="protein sequence ID" value="EDP8513791.1"/>
    <property type="molecule type" value="Genomic_DNA"/>
</dbReference>
<feature type="transmembrane region" description="Helical" evidence="1">
    <location>
        <begin position="241"/>
        <end position="264"/>
    </location>
</feature>
<protein>
    <submittedName>
        <fullName evidence="2">ABC transporter permease subunit</fullName>
    </submittedName>
</protein>
<comment type="caution">
    <text evidence="2">The sequence shown here is derived from an EMBL/GenBank/DDBJ whole genome shotgun (WGS) entry which is preliminary data.</text>
</comment>
<gene>
    <name evidence="2" type="ORF">G3O21_001193</name>
</gene>
<dbReference type="AlphaFoldDB" id="A0A6L2G806"/>
<evidence type="ECO:0000313" key="3">
    <source>
        <dbReference type="Proteomes" id="UP000478704"/>
    </source>
</evidence>
<feature type="transmembrane region" description="Helical" evidence="1">
    <location>
        <begin position="195"/>
        <end position="221"/>
    </location>
</feature>
<organism evidence="2 3">
    <name type="scientific">Listeria monocytogenes</name>
    <dbReference type="NCBI Taxonomy" id="1639"/>
    <lineage>
        <taxon>Bacteria</taxon>
        <taxon>Bacillati</taxon>
        <taxon>Bacillota</taxon>
        <taxon>Bacilli</taxon>
        <taxon>Bacillales</taxon>
        <taxon>Listeriaceae</taxon>
        <taxon>Listeria</taxon>
    </lineage>
</organism>
<dbReference type="GO" id="GO:0140359">
    <property type="term" value="F:ABC-type transporter activity"/>
    <property type="evidence" value="ECO:0007669"/>
    <property type="project" value="InterPro"/>
</dbReference>
<keyword evidence="1" id="KW-0812">Transmembrane</keyword>
<dbReference type="PANTHER" id="PTHR37305">
    <property type="entry name" value="INTEGRAL MEMBRANE PROTEIN-RELATED"/>
    <property type="match status" value="1"/>
</dbReference>
<dbReference type="Proteomes" id="UP000478704">
    <property type="component" value="Unassembled WGS sequence"/>
</dbReference>
<dbReference type="GO" id="GO:0005886">
    <property type="term" value="C:plasma membrane"/>
    <property type="evidence" value="ECO:0007669"/>
    <property type="project" value="UniProtKB-SubCell"/>
</dbReference>
<proteinExistence type="predicted"/>
<feature type="transmembrane region" description="Helical" evidence="1">
    <location>
        <begin position="153"/>
        <end position="174"/>
    </location>
</feature>
<evidence type="ECO:0000256" key="1">
    <source>
        <dbReference type="SAM" id="Phobius"/>
    </source>
</evidence>
<keyword evidence="1" id="KW-1133">Transmembrane helix</keyword>
<feature type="transmembrane region" description="Helical" evidence="1">
    <location>
        <begin position="327"/>
        <end position="348"/>
    </location>
</feature>
<reference evidence="2 3" key="1">
    <citation type="submission" date="2020-02" db="EMBL/GenBank/DDBJ databases">
        <authorList>
            <consortium name="GenomeTrakr: Next Generation Sequencing Network for Food Pathogen Tracability"/>
        </authorList>
    </citation>
    <scope>NUCLEOTIDE SEQUENCE [LARGE SCALE GENOMIC DNA]</scope>
    <source>
        <strain evidence="3">FDA1090798-S029-001</strain>
    </source>
</reference>
<name>A0A6L2G806_LISMN</name>
<feature type="transmembrane region" description="Helical" evidence="1">
    <location>
        <begin position="271"/>
        <end position="291"/>
    </location>
</feature>
<dbReference type="Pfam" id="PF12679">
    <property type="entry name" value="ABC2_membrane_2"/>
    <property type="match status" value="1"/>
</dbReference>